<comment type="caution">
    <text evidence="4">The sequence shown here is derived from an EMBL/GenBank/DDBJ whole genome shotgun (WGS) entry which is preliminary data.</text>
</comment>
<feature type="region of interest" description="Disordered" evidence="1">
    <location>
        <begin position="163"/>
        <end position="193"/>
    </location>
</feature>
<gene>
    <name evidence="4" type="ORF">ENS41_00850</name>
</gene>
<name>A0A7C4G9U2_UNCW3</name>
<keyword evidence="2" id="KW-0812">Transmembrane</keyword>
<proteinExistence type="predicted"/>
<feature type="transmembrane region" description="Helical" evidence="2">
    <location>
        <begin position="38"/>
        <end position="58"/>
    </location>
</feature>
<dbReference type="EMBL" id="DSUT01000013">
    <property type="protein sequence ID" value="HGK27490.1"/>
    <property type="molecule type" value="Genomic_DNA"/>
</dbReference>
<feature type="domain" description="Putative zinc-ribbon" evidence="3">
    <location>
        <begin position="1"/>
        <end position="24"/>
    </location>
</feature>
<dbReference type="InterPro" id="IPR059113">
    <property type="entry name" value="Znf_ribbon"/>
</dbReference>
<dbReference type="AlphaFoldDB" id="A0A7C4G9U2"/>
<accession>A0A7C4G9U2</accession>
<organism evidence="4">
    <name type="scientific">candidate division WOR-3 bacterium</name>
    <dbReference type="NCBI Taxonomy" id="2052148"/>
    <lineage>
        <taxon>Bacteria</taxon>
        <taxon>Bacteria division WOR-3</taxon>
    </lineage>
</organism>
<sequence>MMRCPHCGEPARPGQERCFACGQRVRGGRYRQYKPADARVFVIAGAALVVVVVGLLIVSRPGRRDNKTGLTPAEKRRLEQVQDSVRRANRALRETLQVKADDAEVSRAVRQIDGLVDRFELVKKQVLGESPTPEQQQLVRAIEAELASMRRLVTEYGGQLTQQRRRELKDEMSEGQRRTNNLISKLTRARKSR</sequence>
<evidence type="ECO:0000313" key="4">
    <source>
        <dbReference type="EMBL" id="HGK27490.1"/>
    </source>
</evidence>
<evidence type="ECO:0000256" key="2">
    <source>
        <dbReference type="SAM" id="Phobius"/>
    </source>
</evidence>
<dbReference type="Pfam" id="PF13248">
    <property type="entry name" value="Zn_ribbon_3"/>
    <property type="match status" value="1"/>
</dbReference>
<protein>
    <recommendedName>
        <fullName evidence="3">Putative zinc-ribbon domain-containing protein</fullName>
    </recommendedName>
</protein>
<keyword evidence="2" id="KW-1133">Transmembrane helix</keyword>
<reference evidence="4" key="1">
    <citation type="journal article" date="2020" name="mSystems">
        <title>Genome- and Community-Level Interaction Insights into Carbon Utilization and Element Cycling Functions of Hydrothermarchaeota in Hydrothermal Sediment.</title>
        <authorList>
            <person name="Zhou Z."/>
            <person name="Liu Y."/>
            <person name="Xu W."/>
            <person name="Pan J."/>
            <person name="Luo Z.H."/>
            <person name="Li M."/>
        </authorList>
    </citation>
    <scope>NUCLEOTIDE SEQUENCE [LARGE SCALE GENOMIC DNA]</scope>
    <source>
        <strain evidence="4">SpSt-488</strain>
    </source>
</reference>
<evidence type="ECO:0000256" key="1">
    <source>
        <dbReference type="SAM" id="MobiDB-lite"/>
    </source>
</evidence>
<feature type="compositionally biased region" description="Basic and acidic residues" evidence="1">
    <location>
        <begin position="164"/>
        <end position="177"/>
    </location>
</feature>
<keyword evidence="2" id="KW-0472">Membrane</keyword>
<evidence type="ECO:0000259" key="3">
    <source>
        <dbReference type="Pfam" id="PF13248"/>
    </source>
</evidence>